<protein>
    <submittedName>
        <fullName evidence="2">Uncharacterized protein</fullName>
    </submittedName>
</protein>
<accession>G9ZFH5</accession>
<feature type="region of interest" description="Disordered" evidence="1">
    <location>
        <begin position="275"/>
        <end position="330"/>
    </location>
</feature>
<name>G9ZFH5_9GAMM</name>
<dbReference type="AlphaFoldDB" id="G9ZFH5"/>
<sequence>MILVQESLRLAEHDEAIAQTDDFREAVQAQTAHSRLLEVEKLIHDTGKLGRHFFEALRKEVLHAETIRQEQPWREATTQLVHYSAITALAGLKELAAQLQHFGLLCAEFTLQKGEALAKTYAPVIDALVAIEYLFNDLVETGKISLHNVGFLAAAVGNIDKITPVSAQAKNLFVQLANMAPPDDGEEESSGDIEQFKDVLESALDVLDDDFSMFDALEDVQEETVAEELPSVMPAGAPAGAPASTTGVTQLGHSDSAAAISVNQNAGGIGINAPLANGQGGGAQAGDAAASSPAEESASSDAATSSPAGESAPSDAAATSPAEESASSDA</sequence>
<gene>
    <name evidence="2" type="ORF">HMPREF9080_01520</name>
</gene>
<evidence type="ECO:0000313" key="3">
    <source>
        <dbReference type="Proteomes" id="UP000004750"/>
    </source>
</evidence>
<dbReference type="HOGENOM" id="CLU_845957_0_0_6"/>
<evidence type="ECO:0000313" key="2">
    <source>
        <dbReference type="EMBL" id="EHM53946.1"/>
    </source>
</evidence>
<feature type="compositionally biased region" description="Low complexity" evidence="1">
    <location>
        <begin position="285"/>
        <end position="330"/>
    </location>
</feature>
<reference evidence="2 3" key="1">
    <citation type="submission" date="2011-08" db="EMBL/GenBank/DDBJ databases">
        <authorList>
            <person name="Weinstock G."/>
            <person name="Sodergren E."/>
            <person name="Clifton S."/>
            <person name="Fulton L."/>
            <person name="Fulton B."/>
            <person name="Courtney L."/>
            <person name="Fronick C."/>
            <person name="Harrison M."/>
            <person name="Strong C."/>
            <person name="Farmer C."/>
            <person name="Delahaunty K."/>
            <person name="Markovic C."/>
            <person name="Hall O."/>
            <person name="Minx P."/>
            <person name="Tomlinson C."/>
            <person name="Mitreva M."/>
            <person name="Hou S."/>
            <person name="Chen J."/>
            <person name="Wollam A."/>
            <person name="Pepin K.H."/>
            <person name="Johnson M."/>
            <person name="Bhonagiri V."/>
            <person name="Zhang X."/>
            <person name="Suruliraj S."/>
            <person name="Warren W."/>
            <person name="Chinwalla A."/>
            <person name="Mardis E.R."/>
            <person name="Wilson R.K."/>
        </authorList>
    </citation>
    <scope>NUCLEOTIDE SEQUENCE [LARGE SCALE GENOMIC DNA]</scope>
    <source>
        <strain evidence="2 3">F0432</strain>
    </source>
</reference>
<dbReference type="EMBL" id="AGCM01000084">
    <property type="protein sequence ID" value="EHM53946.1"/>
    <property type="molecule type" value="Genomic_DNA"/>
</dbReference>
<organism evidence="2 3">
    <name type="scientific">Cardiobacterium valvarum F0432</name>
    <dbReference type="NCBI Taxonomy" id="797473"/>
    <lineage>
        <taxon>Bacteria</taxon>
        <taxon>Pseudomonadati</taxon>
        <taxon>Pseudomonadota</taxon>
        <taxon>Gammaproteobacteria</taxon>
        <taxon>Cardiobacteriales</taxon>
        <taxon>Cardiobacteriaceae</taxon>
        <taxon>Cardiobacterium</taxon>
    </lineage>
</organism>
<dbReference type="STRING" id="797473.HMPREF9080_01520"/>
<feature type="non-terminal residue" evidence="2">
    <location>
        <position position="330"/>
    </location>
</feature>
<dbReference type="Proteomes" id="UP000004750">
    <property type="component" value="Unassembled WGS sequence"/>
</dbReference>
<proteinExistence type="predicted"/>
<evidence type="ECO:0000256" key="1">
    <source>
        <dbReference type="SAM" id="MobiDB-lite"/>
    </source>
</evidence>
<comment type="caution">
    <text evidence="2">The sequence shown here is derived from an EMBL/GenBank/DDBJ whole genome shotgun (WGS) entry which is preliminary data.</text>
</comment>